<protein>
    <submittedName>
        <fullName evidence="1">Uncharacterized protein</fullName>
    </submittedName>
</protein>
<dbReference type="AlphaFoldDB" id="A0A9Y1BM97"/>
<accession>A0A9Y1BM97</accession>
<dbReference type="Proteomes" id="UP001201020">
    <property type="component" value="Chromosome"/>
</dbReference>
<organism evidence="1">
    <name type="scientific">Candidatus Heimdallarchaeum aukensis</name>
    <dbReference type="NCBI Taxonomy" id="2876573"/>
    <lineage>
        <taxon>Archaea</taxon>
        <taxon>Promethearchaeati</taxon>
        <taxon>Candidatus Heimdallarchaeota</taxon>
        <taxon>Candidatus Heimdallarchaeia (ex Rinke et al. 2021) (nom. nud.)</taxon>
        <taxon>Candidatus Heimdallarchaeales</taxon>
        <taxon>Candidatus Heimdallarchaeaceae</taxon>
        <taxon>Candidatus Heimdallarchaeum</taxon>
    </lineage>
</organism>
<name>A0A9Y1BM97_9ARCH</name>
<gene>
    <name evidence="1" type="ORF">K9W45_00050</name>
</gene>
<sequence length="126" mass="14700">MSIRKLPPEVYRNLKKLELSAETKSAQMEETIILEKPSDDEDARPHYWFILMLSFGERSGYVYDRSGLHIPDPEKFMYSVELWKFRGAGLKSVETKVSKTDFNEALKAFKELQDSILKQGFKILSY</sequence>
<evidence type="ECO:0000313" key="1">
    <source>
        <dbReference type="EMBL" id="UJG40864.1"/>
    </source>
</evidence>
<dbReference type="EMBL" id="CP084166">
    <property type="protein sequence ID" value="UJG40864.1"/>
    <property type="molecule type" value="Genomic_DNA"/>
</dbReference>
<reference evidence="1" key="1">
    <citation type="journal article" date="2022" name="Nat. Microbiol.">
        <title>Unique mobile elements and scalable gene flow at the prokaryote-eukaryote boundary revealed by circularized Asgard archaea genomes.</title>
        <authorList>
            <person name="Wu F."/>
            <person name="Speth D.R."/>
            <person name="Philosof A."/>
            <person name="Cremiere A."/>
            <person name="Narayanan A."/>
            <person name="Barco R.A."/>
            <person name="Connon S.A."/>
            <person name="Amend J.P."/>
            <person name="Antoshechkin I.A."/>
            <person name="Orphan V.J."/>
        </authorList>
    </citation>
    <scope>NUCLEOTIDE SEQUENCE</scope>
    <source>
        <strain evidence="1">PM71</strain>
    </source>
</reference>
<proteinExistence type="predicted"/>